<dbReference type="InterPro" id="IPR015943">
    <property type="entry name" value="WD40/YVTN_repeat-like_dom_sf"/>
</dbReference>
<dbReference type="SUPFAM" id="SSF51004">
    <property type="entry name" value="C-terminal (heme d1) domain of cytochrome cd1-nitrite reductase"/>
    <property type="match status" value="1"/>
</dbReference>
<dbReference type="EMBL" id="MU004243">
    <property type="protein sequence ID" value="KAF2664137.1"/>
    <property type="molecule type" value="Genomic_DNA"/>
</dbReference>
<dbReference type="InterPro" id="IPR051200">
    <property type="entry name" value="Host-pathogen_enzymatic-act"/>
</dbReference>
<protein>
    <submittedName>
        <fullName evidence="1">YVTN repeat-like/Quino protein amine dehydrogenase</fullName>
    </submittedName>
</protein>
<evidence type="ECO:0000313" key="2">
    <source>
        <dbReference type="Proteomes" id="UP000799302"/>
    </source>
</evidence>
<dbReference type="InterPro" id="IPR011048">
    <property type="entry name" value="Haem_d1_sf"/>
</dbReference>
<dbReference type="PANTHER" id="PTHR47197">
    <property type="entry name" value="PROTEIN NIRF"/>
    <property type="match status" value="1"/>
</dbReference>
<dbReference type="OrthoDB" id="3875785at2759"/>
<proteinExistence type="predicted"/>
<name>A0A6A6TYA4_9PEZI</name>
<dbReference type="PANTHER" id="PTHR47197:SF3">
    <property type="entry name" value="DIHYDRO-HEME D1 DEHYDROGENASE"/>
    <property type="match status" value="1"/>
</dbReference>
<dbReference type="Proteomes" id="UP000799302">
    <property type="component" value="Unassembled WGS sequence"/>
</dbReference>
<accession>A0A6A6TYA4</accession>
<dbReference type="Gene3D" id="2.130.10.10">
    <property type="entry name" value="YVTN repeat-like/Quinoprotein amine dehydrogenase"/>
    <property type="match status" value="3"/>
</dbReference>
<keyword evidence="2" id="KW-1185">Reference proteome</keyword>
<organism evidence="1 2">
    <name type="scientific">Microthyrium microscopicum</name>
    <dbReference type="NCBI Taxonomy" id="703497"/>
    <lineage>
        <taxon>Eukaryota</taxon>
        <taxon>Fungi</taxon>
        <taxon>Dikarya</taxon>
        <taxon>Ascomycota</taxon>
        <taxon>Pezizomycotina</taxon>
        <taxon>Dothideomycetes</taxon>
        <taxon>Dothideomycetes incertae sedis</taxon>
        <taxon>Microthyriales</taxon>
        <taxon>Microthyriaceae</taxon>
        <taxon>Microthyrium</taxon>
    </lineage>
</organism>
<dbReference type="AlphaFoldDB" id="A0A6A6TYA4"/>
<evidence type="ECO:0000313" key="1">
    <source>
        <dbReference type="EMBL" id="KAF2664137.1"/>
    </source>
</evidence>
<reference evidence="1" key="1">
    <citation type="journal article" date="2020" name="Stud. Mycol.">
        <title>101 Dothideomycetes genomes: a test case for predicting lifestyles and emergence of pathogens.</title>
        <authorList>
            <person name="Haridas S."/>
            <person name="Albert R."/>
            <person name="Binder M."/>
            <person name="Bloem J."/>
            <person name="Labutti K."/>
            <person name="Salamov A."/>
            <person name="Andreopoulos B."/>
            <person name="Baker S."/>
            <person name="Barry K."/>
            <person name="Bills G."/>
            <person name="Bluhm B."/>
            <person name="Cannon C."/>
            <person name="Castanera R."/>
            <person name="Culley D."/>
            <person name="Daum C."/>
            <person name="Ezra D."/>
            <person name="Gonzalez J."/>
            <person name="Henrissat B."/>
            <person name="Kuo A."/>
            <person name="Liang C."/>
            <person name="Lipzen A."/>
            <person name="Lutzoni F."/>
            <person name="Magnuson J."/>
            <person name="Mondo S."/>
            <person name="Nolan M."/>
            <person name="Ohm R."/>
            <person name="Pangilinan J."/>
            <person name="Park H.-J."/>
            <person name="Ramirez L."/>
            <person name="Alfaro M."/>
            <person name="Sun H."/>
            <person name="Tritt A."/>
            <person name="Yoshinaga Y."/>
            <person name="Zwiers L.-H."/>
            <person name="Turgeon B."/>
            <person name="Goodwin S."/>
            <person name="Spatafora J."/>
            <person name="Crous P."/>
            <person name="Grigoriev I."/>
        </authorList>
    </citation>
    <scope>NUCLEOTIDE SEQUENCE</scope>
    <source>
        <strain evidence="1">CBS 115976</strain>
    </source>
</reference>
<gene>
    <name evidence="1" type="ORF">BT63DRAFT_429677</name>
</gene>
<sequence>MSLQNTLAVISQAGRSLSFFDLASGERVLHVSNLTAEPHEVAYDSKTKKLYISHTYEYGFYNRHGDYGNTISVFDIEQQIVSGTIDISPYRGPHGLHLSCNADILFISVEGGFDGTFGPGGVIGIELSSGDYQLVKAVASVARSHWLVVSEDGKKAYTTNKEREYISVLDLADEKLAKQIPIPGSEDGDISSDGRFVYYPFPTLDLKLTMPLGEFGFKVIDTKTDEVTRTMLTDLPVMSIKCTSKGKLAVGQYATKIDAISQQLVPFNGKVTIYDSQSLEAEGEVTVGLFPLTMLASLDGDTLFVANMASGTVDIIDMNGKKTLKTFLVDAGAGKVENAPIYQGAHGMALIA</sequence>